<evidence type="ECO:0000256" key="3">
    <source>
        <dbReference type="SAM" id="MobiDB-lite"/>
    </source>
</evidence>
<dbReference type="PROSITE" id="PS51898">
    <property type="entry name" value="TYR_RECOMBINASE"/>
    <property type="match status" value="1"/>
</dbReference>
<keyword evidence="6" id="KW-1185">Reference proteome</keyword>
<keyword evidence="2" id="KW-0233">DNA recombination</keyword>
<evidence type="ECO:0000256" key="1">
    <source>
        <dbReference type="ARBA" id="ARBA00022908"/>
    </source>
</evidence>
<dbReference type="InterPro" id="IPR050090">
    <property type="entry name" value="Tyrosine_recombinase_XerCD"/>
</dbReference>
<name>A0A2S2CN85_9PROT</name>
<organism evidence="5 6">
    <name type="scientific">Azospirillum thermophilum</name>
    <dbReference type="NCBI Taxonomy" id="2202148"/>
    <lineage>
        <taxon>Bacteria</taxon>
        <taxon>Pseudomonadati</taxon>
        <taxon>Pseudomonadota</taxon>
        <taxon>Alphaproteobacteria</taxon>
        <taxon>Rhodospirillales</taxon>
        <taxon>Azospirillaceae</taxon>
        <taxon>Azospirillum</taxon>
    </lineage>
</organism>
<evidence type="ECO:0000256" key="2">
    <source>
        <dbReference type="ARBA" id="ARBA00023172"/>
    </source>
</evidence>
<dbReference type="GO" id="GO:0006310">
    <property type="term" value="P:DNA recombination"/>
    <property type="evidence" value="ECO:0007669"/>
    <property type="project" value="UniProtKB-KW"/>
</dbReference>
<feature type="region of interest" description="Disordered" evidence="3">
    <location>
        <begin position="1"/>
        <end position="33"/>
    </location>
</feature>
<dbReference type="GO" id="GO:0003677">
    <property type="term" value="F:DNA binding"/>
    <property type="evidence" value="ECO:0007669"/>
    <property type="project" value="InterPro"/>
</dbReference>
<gene>
    <name evidence="5" type="ORF">DEW08_06620</name>
</gene>
<dbReference type="GO" id="GO:0015074">
    <property type="term" value="P:DNA integration"/>
    <property type="evidence" value="ECO:0007669"/>
    <property type="project" value="UniProtKB-KW"/>
</dbReference>
<keyword evidence="1" id="KW-0229">DNA integration</keyword>
<evidence type="ECO:0000259" key="4">
    <source>
        <dbReference type="PROSITE" id="PS51898"/>
    </source>
</evidence>
<proteinExistence type="predicted"/>
<dbReference type="Gene3D" id="1.10.443.10">
    <property type="entry name" value="Intergrase catalytic core"/>
    <property type="match status" value="1"/>
</dbReference>
<dbReference type="AlphaFoldDB" id="A0A2S2CN85"/>
<evidence type="ECO:0000313" key="6">
    <source>
        <dbReference type="Proteomes" id="UP000245629"/>
    </source>
</evidence>
<reference evidence="6" key="1">
    <citation type="submission" date="2018-05" db="EMBL/GenBank/DDBJ databases">
        <title>Azospirillum thermophila sp. nov., a novel isolated from hot spring.</title>
        <authorList>
            <person name="Zhao Z."/>
        </authorList>
    </citation>
    <scope>NUCLEOTIDE SEQUENCE [LARGE SCALE GENOMIC DNA]</scope>
    <source>
        <strain evidence="6">CFH 70021</strain>
    </source>
</reference>
<dbReference type="OrthoDB" id="67979at2"/>
<dbReference type="Pfam" id="PF00589">
    <property type="entry name" value="Phage_integrase"/>
    <property type="match status" value="1"/>
</dbReference>
<dbReference type="KEGG" id="azz:DEW08_06620"/>
<evidence type="ECO:0000313" key="5">
    <source>
        <dbReference type="EMBL" id="AWK85971.1"/>
    </source>
</evidence>
<dbReference type="SUPFAM" id="SSF56349">
    <property type="entry name" value="DNA breaking-rejoining enzymes"/>
    <property type="match status" value="1"/>
</dbReference>
<dbReference type="CDD" id="cd01188">
    <property type="entry name" value="INT_RitA_C_like"/>
    <property type="match status" value="1"/>
</dbReference>
<dbReference type="InterPro" id="IPR011010">
    <property type="entry name" value="DNA_brk_join_enz"/>
</dbReference>
<dbReference type="Proteomes" id="UP000245629">
    <property type="component" value="Chromosome 2"/>
</dbReference>
<sequence>MPAAGPADTPRDQSRPRSSASHPPGEWSRSGRSFPGHIEAELAAFDRYMDALCGLAASTRRQRVQILARFLVSRFGSAPVDLKAVSVSDIRRFVLESDKARSTGTVNVIAGALRCYLRCRTLAGQEVGALAAAIPRAANWRLAALPDVFSQAEIDQLLASCGNGVPSGKRAYAMLRCLIDLGLRSSEVARLRLDDIDWQAGTLRVAKGKSRRADVLPLPPATGHAIADYLQAERPQTTNRAVFVRHVAPFDEPIKANAVRNAVIAAYRRCGWTASRTHVLRHSMASRLLHRGTPLKEIADLLRHRSLDTVAIYAKVDLVRLAAVALPWPGRAP</sequence>
<accession>A0A2S2CN85</accession>
<dbReference type="PANTHER" id="PTHR30349">
    <property type="entry name" value="PHAGE INTEGRASE-RELATED"/>
    <property type="match status" value="1"/>
</dbReference>
<feature type="domain" description="Tyr recombinase" evidence="4">
    <location>
        <begin position="144"/>
        <end position="326"/>
    </location>
</feature>
<dbReference type="PANTHER" id="PTHR30349:SF90">
    <property type="entry name" value="TYROSINE RECOMBINASE XERD"/>
    <property type="match status" value="1"/>
</dbReference>
<dbReference type="EMBL" id="CP029353">
    <property type="protein sequence ID" value="AWK85971.1"/>
    <property type="molecule type" value="Genomic_DNA"/>
</dbReference>
<dbReference type="InterPro" id="IPR002104">
    <property type="entry name" value="Integrase_catalytic"/>
</dbReference>
<protein>
    <submittedName>
        <fullName evidence="5">Integrase</fullName>
    </submittedName>
</protein>
<dbReference type="InterPro" id="IPR013762">
    <property type="entry name" value="Integrase-like_cat_sf"/>
</dbReference>